<dbReference type="EMBL" id="DF847578">
    <property type="protein sequence ID" value="GAT52127.1"/>
    <property type="molecule type" value="Genomic_DNA"/>
</dbReference>
<proteinExistence type="predicted"/>
<dbReference type="Proteomes" id="UP000815677">
    <property type="component" value="Unassembled WGS sequence"/>
</dbReference>
<evidence type="ECO:0000313" key="2">
    <source>
        <dbReference type="Proteomes" id="UP000815677"/>
    </source>
</evidence>
<sequence length="149" mass="16157">MRTSQSAARYILLPTSISTPPTHKTAHEPADSLQAATWTSLLAHHAESELVYVQFSSSFAASSLQSTGQSSLTSSSTLHLLCAVFFTSNDPIPTPANLFRLHMRVHVVAIDHPSDHLSPTPSISSCPTWPHQWLGLSQGFGSSDDVYTR</sequence>
<reference evidence="1" key="1">
    <citation type="submission" date="2014-09" db="EMBL/GenBank/DDBJ databases">
        <title>Genome sequence of the luminous mushroom Mycena chlorophos for searching fungal bioluminescence genes.</title>
        <authorList>
            <person name="Tanaka Y."/>
            <person name="Kasuga D."/>
            <person name="Oba Y."/>
            <person name="Hase S."/>
            <person name="Sato K."/>
            <person name="Oba Y."/>
            <person name="Sakakibara Y."/>
        </authorList>
    </citation>
    <scope>NUCLEOTIDE SEQUENCE</scope>
</reference>
<organism evidence="1 2">
    <name type="scientific">Mycena chlorophos</name>
    <name type="common">Agaric fungus</name>
    <name type="synonym">Agaricus chlorophos</name>
    <dbReference type="NCBI Taxonomy" id="658473"/>
    <lineage>
        <taxon>Eukaryota</taxon>
        <taxon>Fungi</taxon>
        <taxon>Dikarya</taxon>
        <taxon>Basidiomycota</taxon>
        <taxon>Agaricomycotina</taxon>
        <taxon>Agaricomycetes</taxon>
        <taxon>Agaricomycetidae</taxon>
        <taxon>Agaricales</taxon>
        <taxon>Marasmiineae</taxon>
        <taxon>Mycenaceae</taxon>
        <taxon>Mycena</taxon>
    </lineage>
</organism>
<protein>
    <submittedName>
        <fullName evidence="1">Uncharacterized protein</fullName>
    </submittedName>
</protein>
<gene>
    <name evidence="1" type="ORF">MCHLO_09208</name>
</gene>
<name>A0ABQ0LM02_MYCCL</name>
<keyword evidence="2" id="KW-1185">Reference proteome</keyword>
<accession>A0ABQ0LM02</accession>
<evidence type="ECO:0000313" key="1">
    <source>
        <dbReference type="EMBL" id="GAT52127.1"/>
    </source>
</evidence>